<evidence type="ECO:0000313" key="1">
    <source>
        <dbReference type="EMBL" id="MDI5950706.1"/>
    </source>
</evidence>
<dbReference type="Proteomes" id="UP001228643">
    <property type="component" value="Unassembled WGS sequence"/>
</dbReference>
<evidence type="ECO:0008006" key="3">
    <source>
        <dbReference type="Google" id="ProtNLM"/>
    </source>
</evidence>
<accession>A0AAW6TNV0</accession>
<comment type="caution">
    <text evidence="1">The sequence shown here is derived from an EMBL/GenBank/DDBJ whole genome shotgun (WGS) entry which is preliminary data.</text>
</comment>
<dbReference type="PROSITE" id="PS51257">
    <property type="entry name" value="PROKAR_LIPOPROTEIN"/>
    <property type="match status" value="1"/>
</dbReference>
<dbReference type="EMBL" id="JASCRY010000004">
    <property type="protein sequence ID" value="MDI5950706.1"/>
    <property type="molecule type" value="Genomic_DNA"/>
</dbReference>
<sequence>MKNLCFFCLLFACVGFLSCKKNEDPKVGKANQVQTEKPISVQCYKALYEQDTIDLKMNTLKNGKISGDMVMKFFNMPKKVGKIAGEFHGDTLFASYTFIQGANEKITYKNPMAFLKRGNELILGNGKIQTTMGASYFVKGSPIDFERVKFKFITVDCEAK</sequence>
<keyword evidence="2" id="KW-1185">Reference proteome</keyword>
<dbReference type="RefSeq" id="WP_282717434.1">
    <property type="nucleotide sequence ID" value="NZ_JASCRY010000004.1"/>
</dbReference>
<reference evidence="1 2" key="1">
    <citation type="submission" date="2023-04" db="EMBL/GenBank/DDBJ databases">
        <title>Two novel species of Flavobacterium.</title>
        <authorList>
            <person name="Liu Q."/>
            <person name="Xin Y.-H."/>
        </authorList>
    </citation>
    <scope>NUCLEOTIDE SEQUENCE [LARGE SCALE GENOMIC DNA]</scope>
    <source>
        <strain evidence="1 2">LB2P87</strain>
    </source>
</reference>
<proteinExistence type="predicted"/>
<gene>
    <name evidence="1" type="ORF">QLS97_13700</name>
</gene>
<evidence type="ECO:0000313" key="2">
    <source>
        <dbReference type="Proteomes" id="UP001228643"/>
    </source>
</evidence>
<name>A0AAW6TNV0_9FLAO</name>
<organism evidence="1 2">
    <name type="scientific">Flavobacterium yafengii</name>
    <dbReference type="NCBI Taxonomy" id="3041253"/>
    <lineage>
        <taxon>Bacteria</taxon>
        <taxon>Pseudomonadati</taxon>
        <taxon>Bacteroidota</taxon>
        <taxon>Flavobacteriia</taxon>
        <taxon>Flavobacteriales</taxon>
        <taxon>Flavobacteriaceae</taxon>
        <taxon>Flavobacterium</taxon>
    </lineage>
</organism>
<dbReference type="AlphaFoldDB" id="A0AAW6TNV0"/>
<protein>
    <recommendedName>
        <fullName evidence="3">Lipoprotein</fullName>
    </recommendedName>
</protein>